<keyword evidence="1" id="KW-0732">Signal</keyword>
<dbReference type="RefSeq" id="WP_379737972.1">
    <property type="nucleotide sequence ID" value="NZ_JBHSGW010000001.1"/>
</dbReference>
<evidence type="ECO:0000313" key="2">
    <source>
        <dbReference type="EMBL" id="MFC4738778.1"/>
    </source>
</evidence>
<dbReference type="Gene3D" id="2.40.160.60">
    <property type="entry name" value="Outer membrane protein transport protein (OMPP1/FadL/TodX)"/>
    <property type="match status" value="1"/>
</dbReference>
<keyword evidence="3" id="KW-1185">Reference proteome</keyword>
<proteinExistence type="predicted"/>
<reference evidence="3" key="1">
    <citation type="journal article" date="2019" name="Int. J. Syst. Evol. Microbiol.">
        <title>The Global Catalogue of Microorganisms (GCM) 10K type strain sequencing project: providing services to taxonomists for standard genome sequencing and annotation.</title>
        <authorList>
            <consortium name="The Broad Institute Genomics Platform"/>
            <consortium name="The Broad Institute Genome Sequencing Center for Infectious Disease"/>
            <person name="Wu L."/>
            <person name="Ma J."/>
        </authorList>
    </citation>
    <scope>NUCLEOTIDE SEQUENCE [LARGE SCALE GENOMIC DNA]</scope>
    <source>
        <strain evidence="3">CCUG 50349</strain>
    </source>
</reference>
<dbReference type="Proteomes" id="UP001595885">
    <property type="component" value="Unassembled WGS sequence"/>
</dbReference>
<comment type="caution">
    <text evidence="2">The sequence shown here is derived from an EMBL/GenBank/DDBJ whole genome shotgun (WGS) entry which is preliminary data.</text>
</comment>
<feature type="chain" id="PRO_5045259601" description="Long-chain fatty acid transport protein" evidence="1">
    <location>
        <begin position="20"/>
        <end position="416"/>
    </location>
</feature>
<evidence type="ECO:0000256" key="1">
    <source>
        <dbReference type="SAM" id="SignalP"/>
    </source>
</evidence>
<evidence type="ECO:0008006" key="4">
    <source>
        <dbReference type="Google" id="ProtNLM"/>
    </source>
</evidence>
<dbReference type="EMBL" id="JBHSGW010000001">
    <property type="protein sequence ID" value="MFC4738778.1"/>
    <property type="molecule type" value="Genomic_DNA"/>
</dbReference>
<name>A0ABV9NZJ3_9FLAO</name>
<sequence length="416" mass="46015">MIKKLFLALTFLATLAISAQEGTSSPYSFYGLGDLKFKGTHDARSMGGLGIAYDSIHLNLLNPATYSRLKITNFVVGGTTTFNNFSNEEKRETAQRTTIDYLAVGLPLGKFGATFGLMPFSSVGYKIQNQTNDANARSSRYTGNGGINKVFAGVAYNVTNEFSFGLDINYSFGTIKTESAVFLPNVILGSREKNESNIRGLSTNFALLYTKNFANKLSFNGSLGYTPEASLNSDNSRNIATISYTSSGVEIVNDDDDLEVSDTKLVIPAKYTLGAGIGLPKKWFVGLDYIYQENSNLGNRFDDINNATFKNSQKIIIGGYFIPKYNSFSSYWSRVNYRAGFRYENTGLLINSKEINDYGINFGLGLPVGGKFSNINVGFEYGKKGTIYNNLIEENYFSINIGLSLNDLWFEKRKYD</sequence>
<protein>
    <recommendedName>
        <fullName evidence="4">Long-chain fatty acid transport protein</fullName>
    </recommendedName>
</protein>
<gene>
    <name evidence="2" type="ORF">ACFO3U_02105</name>
</gene>
<accession>A0ABV9NZJ3</accession>
<feature type="signal peptide" evidence="1">
    <location>
        <begin position="1"/>
        <end position="19"/>
    </location>
</feature>
<dbReference type="SUPFAM" id="SSF56935">
    <property type="entry name" value="Porins"/>
    <property type="match status" value="1"/>
</dbReference>
<evidence type="ECO:0000313" key="3">
    <source>
        <dbReference type="Proteomes" id="UP001595885"/>
    </source>
</evidence>
<organism evidence="2 3">
    <name type="scientific">Flavobacterium ponti</name>
    <dbReference type="NCBI Taxonomy" id="665133"/>
    <lineage>
        <taxon>Bacteria</taxon>
        <taxon>Pseudomonadati</taxon>
        <taxon>Bacteroidota</taxon>
        <taxon>Flavobacteriia</taxon>
        <taxon>Flavobacteriales</taxon>
        <taxon>Flavobacteriaceae</taxon>
        <taxon>Flavobacterium</taxon>
    </lineage>
</organism>